<sequence>MIFRSLGDISYDLQWFLPRKKRLFSHILMATQVLPGIFCKQRKDSIYDSPTPKTKKLTRERREKPSYIRYYRPCFAQVYN</sequence>
<dbReference type="AlphaFoldDB" id="A0A2K1YHC3"/>
<protein>
    <submittedName>
        <fullName evidence="1">Uncharacterized protein</fullName>
    </submittedName>
</protein>
<evidence type="ECO:0000313" key="2">
    <source>
        <dbReference type="Proteomes" id="UP000006729"/>
    </source>
</evidence>
<name>A0A2K1YHC3_POPTR</name>
<reference evidence="1 2" key="1">
    <citation type="journal article" date="2006" name="Science">
        <title>The genome of black cottonwood, Populus trichocarpa (Torr. &amp; Gray).</title>
        <authorList>
            <person name="Tuskan G.A."/>
            <person name="Difazio S."/>
            <person name="Jansson S."/>
            <person name="Bohlmann J."/>
            <person name="Grigoriev I."/>
            <person name="Hellsten U."/>
            <person name="Putnam N."/>
            <person name="Ralph S."/>
            <person name="Rombauts S."/>
            <person name="Salamov A."/>
            <person name="Schein J."/>
            <person name="Sterck L."/>
            <person name="Aerts A."/>
            <person name="Bhalerao R.R."/>
            <person name="Bhalerao R.P."/>
            <person name="Blaudez D."/>
            <person name="Boerjan W."/>
            <person name="Brun A."/>
            <person name="Brunner A."/>
            <person name="Busov V."/>
            <person name="Campbell M."/>
            <person name="Carlson J."/>
            <person name="Chalot M."/>
            <person name="Chapman J."/>
            <person name="Chen G.L."/>
            <person name="Cooper D."/>
            <person name="Coutinho P.M."/>
            <person name="Couturier J."/>
            <person name="Covert S."/>
            <person name="Cronk Q."/>
            <person name="Cunningham R."/>
            <person name="Davis J."/>
            <person name="Degroeve S."/>
            <person name="Dejardin A."/>
            <person name="Depamphilis C."/>
            <person name="Detter J."/>
            <person name="Dirks B."/>
            <person name="Dubchak I."/>
            <person name="Duplessis S."/>
            <person name="Ehlting J."/>
            <person name="Ellis B."/>
            <person name="Gendler K."/>
            <person name="Goodstein D."/>
            <person name="Gribskov M."/>
            <person name="Grimwood J."/>
            <person name="Groover A."/>
            <person name="Gunter L."/>
            <person name="Hamberger B."/>
            <person name="Heinze B."/>
            <person name="Helariutta Y."/>
            <person name="Henrissat B."/>
            <person name="Holligan D."/>
            <person name="Holt R."/>
            <person name="Huang W."/>
            <person name="Islam-Faridi N."/>
            <person name="Jones S."/>
            <person name="Jones-Rhoades M."/>
            <person name="Jorgensen R."/>
            <person name="Joshi C."/>
            <person name="Kangasjarvi J."/>
            <person name="Karlsson J."/>
            <person name="Kelleher C."/>
            <person name="Kirkpatrick R."/>
            <person name="Kirst M."/>
            <person name="Kohler A."/>
            <person name="Kalluri U."/>
            <person name="Larimer F."/>
            <person name="Leebens-Mack J."/>
            <person name="Leple J.C."/>
            <person name="Locascio P."/>
            <person name="Lou Y."/>
            <person name="Lucas S."/>
            <person name="Martin F."/>
            <person name="Montanini B."/>
            <person name="Napoli C."/>
            <person name="Nelson D.R."/>
            <person name="Nelson C."/>
            <person name="Nieminen K."/>
            <person name="Nilsson O."/>
            <person name="Pereda V."/>
            <person name="Peter G."/>
            <person name="Philippe R."/>
            <person name="Pilate G."/>
            <person name="Poliakov A."/>
            <person name="Razumovskaya J."/>
            <person name="Richardson P."/>
            <person name="Rinaldi C."/>
            <person name="Ritland K."/>
            <person name="Rouze P."/>
            <person name="Ryaboy D."/>
            <person name="Schmutz J."/>
            <person name="Schrader J."/>
            <person name="Segerman B."/>
            <person name="Shin H."/>
            <person name="Siddiqui A."/>
            <person name="Sterky F."/>
            <person name="Terry A."/>
            <person name="Tsai C.J."/>
            <person name="Uberbacher E."/>
            <person name="Unneberg P."/>
            <person name="Vahala J."/>
            <person name="Wall K."/>
            <person name="Wessler S."/>
            <person name="Yang G."/>
            <person name="Yin T."/>
            <person name="Douglas C."/>
            <person name="Marra M."/>
            <person name="Sandberg G."/>
            <person name="Van de Peer Y."/>
            <person name="Rokhsar D."/>
        </authorList>
    </citation>
    <scope>NUCLEOTIDE SEQUENCE [LARGE SCALE GENOMIC DNA]</scope>
    <source>
        <strain evidence="2">cv. Nisqually</strain>
    </source>
</reference>
<keyword evidence="2" id="KW-1185">Reference proteome</keyword>
<dbReference type="EMBL" id="CM009300">
    <property type="protein sequence ID" value="PNT12433.1"/>
    <property type="molecule type" value="Genomic_DNA"/>
</dbReference>
<proteinExistence type="predicted"/>
<gene>
    <name evidence="1" type="ORF">POPTR_011G084500</name>
</gene>
<evidence type="ECO:0000313" key="1">
    <source>
        <dbReference type="EMBL" id="PNT12433.1"/>
    </source>
</evidence>
<organism evidence="1 2">
    <name type="scientific">Populus trichocarpa</name>
    <name type="common">Western balsam poplar</name>
    <name type="synonym">Populus balsamifera subsp. trichocarpa</name>
    <dbReference type="NCBI Taxonomy" id="3694"/>
    <lineage>
        <taxon>Eukaryota</taxon>
        <taxon>Viridiplantae</taxon>
        <taxon>Streptophyta</taxon>
        <taxon>Embryophyta</taxon>
        <taxon>Tracheophyta</taxon>
        <taxon>Spermatophyta</taxon>
        <taxon>Magnoliopsida</taxon>
        <taxon>eudicotyledons</taxon>
        <taxon>Gunneridae</taxon>
        <taxon>Pentapetalae</taxon>
        <taxon>rosids</taxon>
        <taxon>fabids</taxon>
        <taxon>Malpighiales</taxon>
        <taxon>Salicaceae</taxon>
        <taxon>Saliceae</taxon>
        <taxon>Populus</taxon>
    </lineage>
</organism>
<dbReference type="InParanoid" id="A0A2K1YHC3"/>
<dbReference type="Proteomes" id="UP000006729">
    <property type="component" value="Chromosome 11"/>
</dbReference>
<accession>A0A2K1YHC3</accession>